<dbReference type="InterPro" id="IPR027417">
    <property type="entry name" value="P-loop_NTPase"/>
</dbReference>
<protein>
    <submittedName>
        <fullName evidence="7">AfsR/SARP family transcriptional regulator</fullName>
    </submittedName>
</protein>
<evidence type="ECO:0000313" key="7">
    <source>
        <dbReference type="EMBL" id="AWI31554.1"/>
    </source>
</evidence>
<dbReference type="PANTHER" id="PTHR47691">
    <property type="entry name" value="REGULATOR-RELATED"/>
    <property type="match status" value="1"/>
</dbReference>
<dbReference type="GO" id="GO:0006355">
    <property type="term" value="P:regulation of DNA-templated transcription"/>
    <property type="evidence" value="ECO:0007669"/>
    <property type="project" value="InterPro"/>
</dbReference>
<dbReference type="SMART" id="SM01043">
    <property type="entry name" value="BTAD"/>
    <property type="match status" value="1"/>
</dbReference>
<dbReference type="InterPro" id="IPR058852">
    <property type="entry name" value="HTH_77"/>
</dbReference>
<evidence type="ECO:0000256" key="5">
    <source>
        <dbReference type="SAM" id="MobiDB-lite"/>
    </source>
</evidence>
<organism evidence="7 8">
    <name type="scientific">Streptomyces tirandamycinicus</name>
    <dbReference type="NCBI Taxonomy" id="2174846"/>
    <lineage>
        <taxon>Bacteria</taxon>
        <taxon>Bacillati</taxon>
        <taxon>Actinomycetota</taxon>
        <taxon>Actinomycetes</taxon>
        <taxon>Kitasatosporales</taxon>
        <taxon>Streptomycetaceae</taxon>
        <taxon>Streptomyces</taxon>
    </lineage>
</organism>
<evidence type="ECO:0000256" key="1">
    <source>
        <dbReference type="ARBA" id="ARBA00005820"/>
    </source>
</evidence>
<reference evidence="7 8" key="1">
    <citation type="submission" date="2018-05" db="EMBL/GenBank/DDBJ databases">
        <title>Complete genome sequence of sponge-derived Streptomyces sp. HNM0039.</title>
        <authorList>
            <person name="Huang X."/>
            <person name="Zhou S."/>
        </authorList>
    </citation>
    <scope>NUCLEOTIDE SEQUENCE [LARGE SCALE GENOMIC DNA]</scope>
    <source>
        <strain evidence="7 8">HNM0039</strain>
    </source>
</reference>
<evidence type="ECO:0000256" key="2">
    <source>
        <dbReference type="ARBA" id="ARBA00023012"/>
    </source>
</evidence>
<dbReference type="PRINTS" id="PR00364">
    <property type="entry name" value="DISEASERSIST"/>
</dbReference>
<dbReference type="Pfam" id="PF00486">
    <property type="entry name" value="Trans_reg_C"/>
    <property type="match status" value="1"/>
</dbReference>
<dbReference type="Gene3D" id="1.10.10.10">
    <property type="entry name" value="Winged helix-like DNA-binding domain superfamily/Winged helix DNA-binding domain"/>
    <property type="match status" value="1"/>
</dbReference>
<dbReference type="InterPro" id="IPR016032">
    <property type="entry name" value="Sig_transdc_resp-reg_C-effctor"/>
</dbReference>
<proteinExistence type="inferred from homology"/>
<dbReference type="AlphaFoldDB" id="A0A2S1SYP1"/>
<dbReference type="CDD" id="cd15831">
    <property type="entry name" value="BTAD"/>
    <property type="match status" value="1"/>
</dbReference>
<keyword evidence="3 4" id="KW-0238">DNA-binding</keyword>
<evidence type="ECO:0000256" key="3">
    <source>
        <dbReference type="ARBA" id="ARBA00023125"/>
    </source>
</evidence>
<dbReference type="SUPFAM" id="SSF52540">
    <property type="entry name" value="P-loop containing nucleoside triphosphate hydrolases"/>
    <property type="match status" value="1"/>
</dbReference>
<evidence type="ECO:0000259" key="6">
    <source>
        <dbReference type="PROSITE" id="PS51755"/>
    </source>
</evidence>
<dbReference type="Gene3D" id="3.40.50.300">
    <property type="entry name" value="P-loop containing nucleotide triphosphate hydrolases"/>
    <property type="match status" value="1"/>
</dbReference>
<dbReference type="EMBL" id="CP029188">
    <property type="protein sequence ID" value="AWI31554.1"/>
    <property type="molecule type" value="Genomic_DNA"/>
</dbReference>
<gene>
    <name evidence="7" type="ORF">DDW44_24350</name>
</gene>
<dbReference type="OrthoDB" id="499349at2"/>
<feature type="domain" description="OmpR/PhoB-type" evidence="6">
    <location>
        <begin position="1"/>
        <end position="67"/>
    </location>
</feature>
<dbReference type="Pfam" id="PF03704">
    <property type="entry name" value="BTAD"/>
    <property type="match status" value="1"/>
</dbReference>
<dbReference type="SUPFAM" id="SSF48452">
    <property type="entry name" value="TPR-like"/>
    <property type="match status" value="2"/>
</dbReference>
<dbReference type="InterPro" id="IPR001867">
    <property type="entry name" value="OmpR/PhoB-type_DNA-bd"/>
</dbReference>
<dbReference type="KEGG" id="stir:DDW44_24350"/>
<name>A0A2S1SYP1_9ACTN</name>
<accession>A0A2S1SYP1</accession>
<dbReference type="Proteomes" id="UP000244900">
    <property type="component" value="Chromosome"/>
</dbReference>
<evidence type="ECO:0000256" key="4">
    <source>
        <dbReference type="PROSITE-ProRule" id="PRU01091"/>
    </source>
</evidence>
<keyword evidence="2" id="KW-0902">Two-component regulatory system</keyword>
<dbReference type="InterPro" id="IPR011990">
    <property type="entry name" value="TPR-like_helical_dom_sf"/>
</dbReference>
<feature type="DNA-binding region" description="OmpR/PhoB-type" evidence="4">
    <location>
        <begin position="1"/>
        <end position="67"/>
    </location>
</feature>
<dbReference type="PANTHER" id="PTHR47691:SF3">
    <property type="entry name" value="HTH-TYPE TRANSCRIPTIONAL REGULATOR RV0890C-RELATED"/>
    <property type="match status" value="1"/>
</dbReference>
<feature type="compositionally biased region" description="Low complexity" evidence="5">
    <location>
        <begin position="1095"/>
        <end position="1107"/>
    </location>
</feature>
<dbReference type="GO" id="GO:0000160">
    <property type="term" value="P:phosphorelay signal transduction system"/>
    <property type="evidence" value="ECO:0007669"/>
    <property type="project" value="UniProtKB-KW"/>
</dbReference>
<dbReference type="InterPro" id="IPR005158">
    <property type="entry name" value="BTAD"/>
</dbReference>
<feature type="region of interest" description="Disordered" evidence="5">
    <location>
        <begin position="1066"/>
        <end position="1178"/>
    </location>
</feature>
<dbReference type="InterPro" id="IPR036388">
    <property type="entry name" value="WH-like_DNA-bd_sf"/>
</dbReference>
<dbReference type="GO" id="GO:0003677">
    <property type="term" value="F:DNA binding"/>
    <property type="evidence" value="ECO:0007669"/>
    <property type="project" value="UniProtKB-UniRule"/>
</dbReference>
<dbReference type="PROSITE" id="PS51755">
    <property type="entry name" value="OMPR_PHOB"/>
    <property type="match status" value="1"/>
</dbReference>
<dbReference type="Pfam" id="PF25872">
    <property type="entry name" value="HTH_77"/>
    <property type="match status" value="1"/>
</dbReference>
<comment type="similarity">
    <text evidence="1">Belongs to the AfsR/DnrI/RedD regulatory family.</text>
</comment>
<dbReference type="SUPFAM" id="SSF46894">
    <property type="entry name" value="C-terminal effector domain of the bipartite response regulators"/>
    <property type="match status" value="1"/>
</dbReference>
<keyword evidence="8" id="KW-1185">Reference proteome</keyword>
<dbReference type="Gene3D" id="1.25.40.10">
    <property type="entry name" value="Tetratricopeptide repeat domain"/>
    <property type="match status" value="2"/>
</dbReference>
<sequence>MACLIADHGRVVPTARLIDALWAGAPPANPTASLQAKVSQLRRVLEDAEEGARDLVVHRAPGYVLRATPDTVDVGEFRTLVAHSRKLEDPRARATALAKALALWRGPAFADFADGPLVRTAVAGLEEERLTAVEEHMEARLDCGEHSLLVGELTALVAAHPLRERLRMAHMRALYHVGRSSEALDSYTDLRRHLAEELGLTPGQVLEALQQAILRQDPALNGVLPEPYAAPSMRARTNLPDVADDLVGREDAVAESRRLLSRHRLVTFTGPGGVGKTRLAVAVAAGLVGEFPDGVWLVELAGLRFVDGAEGLSCVSQHVLAALDIRESTEGTTVPEADIDHGCRSERRLVEFAASRRMLLVLDNCEHMVDDVAMLVGRLLERAPGVKLLTTSQEPLRVQGETVWPVPPLRLPESTEPEALEQSSAVRLFVERARSADPTFVVDAETAPAIAALCRRLDGTPLALELAATRVRALGIHQLLERLDDRFRVLKSGYRGAPHRQQTLQATIDWSWSLLTPQEQTVLRRLSVHVDGCALDAAEQVCAGGEVAADEVVDILARLVDRSLVVRSDAPHGARYQLLESVAVYAQARLTDSGEAAEVARRHADHYVRLAEEARPHLGGPEQHRWLRRLSAETGNVRRTLQELRGARSAEPTLRLVNALAWFWILMGRLTEGHRSLCSALELAAVLPGPEEGGPDRPATPAVAEAAAWCQGIRLLLGEVKLEEHCRVAGQDAPGVRTVGLARAKWFTGYALWDVGALAAAEQLVNEALADFRALRDEWGVAAALSSRAALAMTRGDLNGLHDDALEARAQFTRLGDAWGELKAAQALAVNAEITAAYGQATQLHREGLRMAESLELWPEVSRQLSGLGRIALLSESYDEADEFHRRAMRLAVEQGNRPAEQMAELGLALGARRRGDLEVAERHLRPWLAWNRSRGANNALALIWAELGFCAELRDDAAECLARHRDGLVAAVASEDPRAVALALEGLAGAHALQGDAVRAARLLGTAEATRERSGAPLPRAEQGDVRRVSARARDLLGAEVFAAQVAAGREVDHLVAADAELGGTSAGLPGSEGLSASEGLPASAGRAEGMGAGSDSRSDSASGSGEPEAGRRPDCSPETSAEGQPGGSGPDAAEEPADACSLQARARHPPQWIRPCPTDRNFRAEDAGWPGRDIPA</sequence>
<evidence type="ECO:0000313" key="8">
    <source>
        <dbReference type="Proteomes" id="UP000244900"/>
    </source>
</evidence>